<feature type="region of interest" description="Disordered" evidence="6">
    <location>
        <begin position="1"/>
        <end position="58"/>
    </location>
</feature>
<gene>
    <name evidence="8" type="ORF">QBC35DRAFT_251690</name>
</gene>
<feature type="transmembrane region" description="Helical" evidence="7">
    <location>
        <begin position="126"/>
        <end position="149"/>
    </location>
</feature>
<dbReference type="EMBL" id="MU864412">
    <property type="protein sequence ID" value="KAK4186936.1"/>
    <property type="molecule type" value="Genomic_DNA"/>
</dbReference>
<sequence>MEFEKHTPTVVGDTQKLSSQDLESQDIPAGNSKDEKLEISIRSQQPSDNQDHSELPRDATEDEIASLPHVTDKVPFAAWAVIIAGAGERFTYFGLIAPWQNYMQYPQGKEPVPGALGLGQATAVNIYNAFFLFSFLTPMLFALISDLWLGRYKTLMLGLVLYLAGSVILIATSLPSALDHGAGIGGLAAALILTGLGAGSVKATFVPFLGDQYLQSKPQLVRRKTGNLVVVDGPRTLQFIYNAYYWFTNIASLGSIPVTFLEWHHEFWSAYLLAAATLSVSIALFAFWSPKLVKVKPQGNVLPQAIRVLVCAAKNGFKLDHATQTYQRTHHNKLVKWTDSFVEEMRRGMIACRVIFFLVIFYLCIAQMYNNLVSQASQMLLGGVPNDMIQAFSGVACIIFGPIMQGLYEVLARRKIPFGPIARITTSFVFCGASMAYAAGVQKLIYTTGPCYDHPFNCPESGDGKQPNNVSVWVQLPVYFLLAIAEILGFVTAFEYAYSKAPREMKTVVQALTQLTAGVASLLGMAISPVSKDPHMVIVYSCLAGAMGISAVVFLWRFRRYDRIDSQLNQF</sequence>
<proteinExistence type="inferred from homology"/>
<feature type="transmembrane region" description="Helical" evidence="7">
    <location>
        <begin position="156"/>
        <end position="178"/>
    </location>
</feature>
<evidence type="ECO:0000256" key="7">
    <source>
        <dbReference type="SAM" id="Phobius"/>
    </source>
</evidence>
<feature type="transmembrane region" description="Helical" evidence="7">
    <location>
        <begin position="184"/>
        <end position="209"/>
    </location>
</feature>
<dbReference type="AlphaFoldDB" id="A0AAN7AFQ7"/>
<feature type="transmembrane region" description="Helical" evidence="7">
    <location>
        <begin position="389"/>
        <end position="408"/>
    </location>
</feature>
<feature type="transmembrane region" description="Helical" evidence="7">
    <location>
        <begin position="267"/>
        <end position="288"/>
    </location>
</feature>
<dbReference type="Pfam" id="PF00854">
    <property type="entry name" value="PTR2"/>
    <property type="match status" value="1"/>
</dbReference>
<comment type="caution">
    <text evidence="8">The sequence shown here is derived from an EMBL/GenBank/DDBJ whole genome shotgun (WGS) entry which is preliminary data.</text>
</comment>
<name>A0AAN7AFQ7_9PEZI</name>
<feature type="transmembrane region" description="Helical" evidence="7">
    <location>
        <begin position="511"/>
        <end position="531"/>
    </location>
</feature>
<organism evidence="8 9">
    <name type="scientific">Podospora australis</name>
    <dbReference type="NCBI Taxonomy" id="1536484"/>
    <lineage>
        <taxon>Eukaryota</taxon>
        <taxon>Fungi</taxon>
        <taxon>Dikarya</taxon>
        <taxon>Ascomycota</taxon>
        <taxon>Pezizomycotina</taxon>
        <taxon>Sordariomycetes</taxon>
        <taxon>Sordariomycetidae</taxon>
        <taxon>Sordariales</taxon>
        <taxon>Podosporaceae</taxon>
        <taxon>Podospora</taxon>
    </lineage>
</organism>
<feature type="compositionally biased region" description="Basic and acidic residues" evidence="6">
    <location>
        <begin position="49"/>
        <end position="58"/>
    </location>
</feature>
<evidence type="ECO:0000313" key="9">
    <source>
        <dbReference type="Proteomes" id="UP001302126"/>
    </source>
</evidence>
<reference evidence="8" key="1">
    <citation type="journal article" date="2023" name="Mol. Phylogenet. Evol.">
        <title>Genome-scale phylogeny and comparative genomics of the fungal order Sordariales.</title>
        <authorList>
            <person name="Hensen N."/>
            <person name="Bonometti L."/>
            <person name="Westerberg I."/>
            <person name="Brannstrom I.O."/>
            <person name="Guillou S."/>
            <person name="Cros-Aarteil S."/>
            <person name="Calhoun S."/>
            <person name="Haridas S."/>
            <person name="Kuo A."/>
            <person name="Mondo S."/>
            <person name="Pangilinan J."/>
            <person name="Riley R."/>
            <person name="LaButti K."/>
            <person name="Andreopoulos B."/>
            <person name="Lipzen A."/>
            <person name="Chen C."/>
            <person name="Yan M."/>
            <person name="Daum C."/>
            <person name="Ng V."/>
            <person name="Clum A."/>
            <person name="Steindorff A."/>
            <person name="Ohm R.A."/>
            <person name="Martin F."/>
            <person name="Silar P."/>
            <person name="Natvig D.O."/>
            <person name="Lalanne C."/>
            <person name="Gautier V."/>
            <person name="Ament-Velasquez S.L."/>
            <person name="Kruys A."/>
            <person name="Hutchinson M.I."/>
            <person name="Powell A.J."/>
            <person name="Barry K."/>
            <person name="Miller A.N."/>
            <person name="Grigoriev I.V."/>
            <person name="Debuchy R."/>
            <person name="Gladieux P."/>
            <person name="Hiltunen Thoren M."/>
            <person name="Johannesson H."/>
        </authorList>
    </citation>
    <scope>NUCLEOTIDE SEQUENCE</scope>
    <source>
        <strain evidence="8">PSN309</strain>
    </source>
</reference>
<feature type="transmembrane region" description="Helical" evidence="7">
    <location>
        <begin position="350"/>
        <end position="369"/>
    </location>
</feature>
<evidence type="ECO:0000256" key="3">
    <source>
        <dbReference type="ARBA" id="ARBA00022692"/>
    </source>
</evidence>
<dbReference type="SUPFAM" id="SSF103473">
    <property type="entry name" value="MFS general substrate transporter"/>
    <property type="match status" value="1"/>
</dbReference>
<feature type="transmembrane region" description="Helical" evidence="7">
    <location>
        <begin position="243"/>
        <end position="261"/>
    </location>
</feature>
<evidence type="ECO:0000256" key="5">
    <source>
        <dbReference type="ARBA" id="ARBA00023136"/>
    </source>
</evidence>
<keyword evidence="5 7" id="KW-0472">Membrane</keyword>
<keyword evidence="9" id="KW-1185">Reference proteome</keyword>
<dbReference type="Proteomes" id="UP001302126">
    <property type="component" value="Unassembled WGS sequence"/>
</dbReference>
<dbReference type="Gene3D" id="1.20.1250.20">
    <property type="entry name" value="MFS general substrate transporter like domains"/>
    <property type="match status" value="1"/>
</dbReference>
<evidence type="ECO:0000256" key="6">
    <source>
        <dbReference type="SAM" id="MobiDB-lite"/>
    </source>
</evidence>
<evidence type="ECO:0000256" key="2">
    <source>
        <dbReference type="ARBA" id="ARBA00005982"/>
    </source>
</evidence>
<accession>A0AAN7AFQ7</accession>
<feature type="transmembrane region" description="Helical" evidence="7">
    <location>
        <begin position="478"/>
        <end position="499"/>
    </location>
</feature>
<keyword evidence="4 7" id="KW-1133">Transmembrane helix</keyword>
<evidence type="ECO:0000313" key="8">
    <source>
        <dbReference type="EMBL" id="KAK4186936.1"/>
    </source>
</evidence>
<dbReference type="InterPro" id="IPR000109">
    <property type="entry name" value="POT_fam"/>
</dbReference>
<reference evidence="8" key="2">
    <citation type="submission" date="2023-05" db="EMBL/GenBank/DDBJ databases">
        <authorList>
            <consortium name="Lawrence Berkeley National Laboratory"/>
            <person name="Steindorff A."/>
            <person name="Hensen N."/>
            <person name="Bonometti L."/>
            <person name="Westerberg I."/>
            <person name="Brannstrom I.O."/>
            <person name="Guillou S."/>
            <person name="Cros-Aarteil S."/>
            <person name="Calhoun S."/>
            <person name="Haridas S."/>
            <person name="Kuo A."/>
            <person name="Mondo S."/>
            <person name="Pangilinan J."/>
            <person name="Riley R."/>
            <person name="Labutti K."/>
            <person name="Andreopoulos B."/>
            <person name="Lipzen A."/>
            <person name="Chen C."/>
            <person name="Yanf M."/>
            <person name="Daum C."/>
            <person name="Ng V."/>
            <person name="Clum A."/>
            <person name="Ohm R."/>
            <person name="Martin F."/>
            <person name="Silar P."/>
            <person name="Natvig D."/>
            <person name="Lalanne C."/>
            <person name="Gautier V."/>
            <person name="Ament-Velasquez S.L."/>
            <person name="Kruys A."/>
            <person name="Hutchinson M.I."/>
            <person name="Powell A.J."/>
            <person name="Barry K."/>
            <person name="Miller A.N."/>
            <person name="Grigoriev I.V."/>
            <person name="Debuchy R."/>
            <person name="Gladieux P."/>
            <person name="Thoren M.H."/>
            <person name="Johannesson H."/>
        </authorList>
    </citation>
    <scope>NUCLEOTIDE SEQUENCE</scope>
    <source>
        <strain evidence="8">PSN309</strain>
    </source>
</reference>
<evidence type="ECO:0000256" key="1">
    <source>
        <dbReference type="ARBA" id="ARBA00004141"/>
    </source>
</evidence>
<comment type="subcellular location">
    <subcellularLocation>
        <location evidence="1">Membrane</location>
        <topology evidence="1">Multi-pass membrane protein</topology>
    </subcellularLocation>
</comment>
<dbReference type="InterPro" id="IPR036259">
    <property type="entry name" value="MFS_trans_sf"/>
</dbReference>
<dbReference type="GO" id="GO:0016020">
    <property type="term" value="C:membrane"/>
    <property type="evidence" value="ECO:0007669"/>
    <property type="project" value="UniProtKB-SubCell"/>
</dbReference>
<evidence type="ECO:0000256" key="4">
    <source>
        <dbReference type="ARBA" id="ARBA00022989"/>
    </source>
</evidence>
<dbReference type="PANTHER" id="PTHR11654">
    <property type="entry name" value="OLIGOPEPTIDE TRANSPORTER-RELATED"/>
    <property type="match status" value="1"/>
</dbReference>
<feature type="transmembrane region" description="Helical" evidence="7">
    <location>
        <begin position="420"/>
        <end position="440"/>
    </location>
</feature>
<keyword evidence="3 7" id="KW-0812">Transmembrane</keyword>
<dbReference type="GO" id="GO:0022857">
    <property type="term" value="F:transmembrane transporter activity"/>
    <property type="evidence" value="ECO:0007669"/>
    <property type="project" value="InterPro"/>
</dbReference>
<feature type="transmembrane region" description="Helical" evidence="7">
    <location>
        <begin position="537"/>
        <end position="556"/>
    </location>
</feature>
<protein>
    <submittedName>
        <fullName evidence="8">Peptide transporter</fullName>
    </submittedName>
</protein>
<comment type="similarity">
    <text evidence="2">Belongs to the major facilitator superfamily. Proton-dependent oligopeptide transporter (POT/PTR) (TC 2.A.17) family.</text>
</comment>